<evidence type="ECO:0000256" key="7">
    <source>
        <dbReference type="PROSITE-ProRule" id="PRU00169"/>
    </source>
</evidence>
<dbReference type="RefSeq" id="WP_378071123.1">
    <property type="nucleotide sequence ID" value="NZ_JBHSBL010000024.1"/>
</dbReference>
<evidence type="ECO:0000256" key="4">
    <source>
        <dbReference type="ARBA" id="ARBA00022553"/>
    </source>
</evidence>
<keyword evidence="5" id="KW-0418">Kinase</keyword>
<keyword evidence="11" id="KW-0067">ATP-binding</keyword>
<comment type="subcellular location">
    <subcellularLocation>
        <location evidence="2">Cell membrane</location>
    </subcellularLocation>
</comment>
<comment type="caution">
    <text evidence="11">The sequence shown here is derived from an EMBL/GenBank/DDBJ whole genome shotgun (WGS) entry which is preliminary data.</text>
</comment>
<evidence type="ECO:0000256" key="6">
    <source>
        <dbReference type="ARBA" id="ARBA00023012"/>
    </source>
</evidence>
<dbReference type="InterPro" id="IPR005467">
    <property type="entry name" value="His_kinase_dom"/>
</dbReference>
<dbReference type="InterPro" id="IPR003594">
    <property type="entry name" value="HATPase_dom"/>
</dbReference>
<dbReference type="Pfam" id="PF00072">
    <property type="entry name" value="Response_reg"/>
    <property type="match status" value="1"/>
</dbReference>
<dbReference type="InterPro" id="IPR011006">
    <property type="entry name" value="CheY-like_superfamily"/>
</dbReference>
<accession>A0ABV8J108</accession>
<dbReference type="Gene3D" id="1.10.287.130">
    <property type="match status" value="1"/>
</dbReference>
<organism evidence="11 12">
    <name type="scientific">Actinoplanes subglobosus</name>
    <dbReference type="NCBI Taxonomy" id="1547892"/>
    <lineage>
        <taxon>Bacteria</taxon>
        <taxon>Bacillati</taxon>
        <taxon>Actinomycetota</taxon>
        <taxon>Actinomycetes</taxon>
        <taxon>Micromonosporales</taxon>
        <taxon>Micromonosporaceae</taxon>
        <taxon>Actinoplanes</taxon>
    </lineage>
</organism>
<feature type="domain" description="Response regulatory" evidence="10">
    <location>
        <begin position="488"/>
        <end position="601"/>
    </location>
</feature>
<dbReference type="SMART" id="SM00387">
    <property type="entry name" value="HATPase_c"/>
    <property type="match status" value="1"/>
</dbReference>
<proteinExistence type="predicted"/>
<dbReference type="PANTHER" id="PTHR43065:SF42">
    <property type="entry name" value="TWO-COMPONENT SENSOR PPRA"/>
    <property type="match status" value="1"/>
</dbReference>
<keyword evidence="6" id="KW-0902">Two-component regulatory system</keyword>
<dbReference type="SMART" id="SM00388">
    <property type="entry name" value="HisKA"/>
    <property type="match status" value="1"/>
</dbReference>
<evidence type="ECO:0000256" key="8">
    <source>
        <dbReference type="SAM" id="Phobius"/>
    </source>
</evidence>
<dbReference type="Proteomes" id="UP001595867">
    <property type="component" value="Unassembled WGS sequence"/>
</dbReference>
<keyword evidence="11" id="KW-0547">Nucleotide-binding</keyword>
<dbReference type="CDD" id="cd00082">
    <property type="entry name" value="HisKA"/>
    <property type="match status" value="1"/>
</dbReference>
<evidence type="ECO:0000256" key="3">
    <source>
        <dbReference type="ARBA" id="ARBA00012438"/>
    </source>
</evidence>
<feature type="modified residue" description="4-aspartylphosphate" evidence="7">
    <location>
        <position position="537"/>
    </location>
</feature>
<dbReference type="InterPro" id="IPR036890">
    <property type="entry name" value="HATPase_C_sf"/>
</dbReference>
<dbReference type="EMBL" id="JBHSBL010000024">
    <property type="protein sequence ID" value="MFC4070237.1"/>
    <property type="molecule type" value="Genomic_DNA"/>
</dbReference>
<evidence type="ECO:0000313" key="11">
    <source>
        <dbReference type="EMBL" id="MFC4070237.1"/>
    </source>
</evidence>
<evidence type="ECO:0000256" key="1">
    <source>
        <dbReference type="ARBA" id="ARBA00000085"/>
    </source>
</evidence>
<dbReference type="SUPFAM" id="SSF55874">
    <property type="entry name" value="ATPase domain of HSP90 chaperone/DNA topoisomerase II/histidine kinase"/>
    <property type="match status" value="1"/>
</dbReference>
<keyword evidence="8" id="KW-0472">Membrane</keyword>
<dbReference type="Gene3D" id="3.30.565.10">
    <property type="entry name" value="Histidine kinase-like ATPase, C-terminal domain"/>
    <property type="match status" value="1"/>
</dbReference>
<dbReference type="PANTHER" id="PTHR43065">
    <property type="entry name" value="SENSOR HISTIDINE KINASE"/>
    <property type="match status" value="1"/>
</dbReference>
<evidence type="ECO:0000259" key="9">
    <source>
        <dbReference type="PROSITE" id="PS50109"/>
    </source>
</evidence>
<dbReference type="GO" id="GO:0005524">
    <property type="term" value="F:ATP binding"/>
    <property type="evidence" value="ECO:0007669"/>
    <property type="project" value="UniProtKB-KW"/>
</dbReference>
<dbReference type="PROSITE" id="PS50110">
    <property type="entry name" value="RESPONSE_REGULATORY"/>
    <property type="match status" value="1"/>
</dbReference>
<keyword evidence="8" id="KW-1133">Transmembrane helix</keyword>
<feature type="transmembrane region" description="Helical" evidence="8">
    <location>
        <begin position="13"/>
        <end position="35"/>
    </location>
</feature>
<dbReference type="SUPFAM" id="SSF47384">
    <property type="entry name" value="Homodimeric domain of signal transducing histidine kinase"/>
    <property type="match status" value="1"/>
</dbReference>
<dbReference type="CDD" id="cd00156">
    <property type="entry name" value="REC"/>
    <property type="match status" value="1"/>
</dbReference>
<keyword evidence="8" id="KW-0812">Transmembrane</keyword>
<protein>
    <recommendedName>
        <fullName evidence="3">histidine kinase</fullName>
        <ecNumber evidence="3">2.7.13.3</ecNumber>
    </recommendedName>
</protein>
<keyword evidence="5" id="KW-0808">Transferase</keyword>
<dbReference type="InterPro" id="IPR003661">
    <property type="entry name" value="HisK_dim/P_dom"/>
</dbReference>
<reference evidence="12" key="1">
    <citation type="journal article" date="2019" name="Int. J. Syst. Evol. Microbiol.">
        <title>The Global Catalogue of Microorganisms (GCM) 10K type strain sequencing project: providing services to taxonomists for standard genome sequencing and annotation.</title>
        <authorList>
            <consortium name="The Broad Institute Genomics Platform"/>
            <consortium name="The Broad Institute Genome Sequencing Center for Infectious Disease"/>
            <person name="Wu L."/>
            <person name="Ma J."/>
        </authorList>
    </citation>
    <scope>NUCLEOTIDE SEQUENCE [LARGE SCALE GENOMIC DNA]</scope>
    <source>
        <strain evidence="12">TBRC 5832</strain>
    </source>
</reference>
<evidence type="ECO:0000256" key="5">
    <source>
        <dbReference type="ARBA" id="ARBA00022777"/>
    </source>
</evidence>
<dbReference type="InterPro" id="IPR004358">
    <property type="entry name" value="Sig_transdc_His_kin-like_C"/>
</dbReference>
<keyword evidence="12" id="KW-1185">Reference proteome</keyword>
<dbReference type="PRINTS" id="PR00344">
    <property type="entry name" value="BCTRLSENSOR"/>
</dbReference>
<keyword evidence="4 7" id="KW-0597">Phosphoprotein</keyword>
<evidence type="ECO:0000313" key="12">
    <source>
        <dbReference type="Proteomes" id="UP001595867"/>
    </source>
</evidence>
<dbReference type="PROSITE" id="PS50109">
    <property type="entry name" value="HIS_KIN"/>
    <property type="match status" value="1"/>
</dbReference>
<dbReference type="InterPro" id="IPR001789">
    <property type="entry name" value="Sig_transdc_resp-reg_receiver"/>
</dbReference>
<comment type="catalytic activity">
    <reaction evidence="1">
        <text>ATP + protein L-histidine = ADP + protein N-phospho-L-histidine.</text>
        <dbReference type="EC" id="2.7.13.3"/>
    </reaction>
</comment>
<feature type="domain" description="Histidine kinase" evidence="9">
    <location>
        <begin position="244"/>
        <end position="465"/>
    </location>
</feature>
<dbReference type="Gene3D" id="3.40.50.2300">
    <property type="match status" value="1"/>
</dbReference>
<dbReference type="InterPro" id="IPR036097">
    <property type="entry name" value="HisK_dim/P_sf"/>
</dbReference>
<evidence type="ECO:0000259" key="10">
    <source>
        <dbReference type="PROSITE" id="PS50110"/>
    </source>
</evidence>
<dbReference type="SUPFAM" id="SSF52172">
    <property type="entry name" value="CheY-like"/>
    <property type="match status" value="1"/>
</dbReference>
<gene>
    <name evidence="11" type="ORF">ACFO0C_35355</name>
</gene>
<dbReference type="Pfam" id="PF02518">
    <property type="entry name" value="HATPase_c"/>
    <property type="match status" value="1"/>
</dbReference>
<dbReference type="EC" id="2.7.13.3" evidence="3"/>
<evidence type="ECO:0000256" key="2">
    <source>
        <dbReference type="ARBA" id="ARBA00004236"/>
    </source>
</evidence>
<sequence length="610" mass="65015">MKRLPIRRAGNRLVINAAIVAVLLTVVVLGFSVSARQERMARDARAAQHLAQTADQVKYRSADLNGWQNAYALEITRDVEGVDEDTAESRAQFVEAAARFDTELNALEALSASPEIEETVRSIRSAFDEFMLVDQRVVQLYRTGGAENRKAASGLILGREVKLYGRIAQGCDASVTLATRAMDSHFARLDEVGRTTRRYIIMLCAVAVALAVTGAVLAEARRRADAERARQAQRMACLGQLAGGIAHDFNNILGIILNYTDFVAENAAAETRDDLAHIRRAAERAVGLTGQLLGFIRHDDVRLEVFDANTVLAESHALLARTLGEHVVLTTVPSPDPLFIRADPGQLQQIVVNLAVNARDAMPDGGTLVIAATAVDVEDGRPGLRPAVKAGRYLELIVSDTGTGMSPETVSRIFDPFFTTKPKGRGTGLGLATVHGIITAAGGSVNVVSRPGIGTTFRIYFRLAENFFETSKPSGGGTTDAPRGHGQTVLVVEDEPVLGAGIARILSTAGYRVRSATSGAAAITAYAHDGCDLVVADVVMPEMSGPQLAEVLRRTDPALPVLYCTGYADETLGTDVLQPGVVCLEKPFSAGQLLTAVRDALDGAAQRAPA</sequence>
<name>A0ABV8J108_9ACTN</name>
<dbReference type="SMART" id="SM00448">
    <property type="entry name" value="REC"/>
    <property type="match status" value="1"/>
</dbReference>